<evidence type="ECO:0000313" key="7">
    <source>
        <dbReference type="EMBL" id="OOO09503.1"/>
    </source>
</evidence>
<dbReference type="EMBL" id="MKZY01000005">
    <property type="protein sequence ID" value="OOO09503.1"/>
    <property type="molecule type" value="Genomic_DNA"/>
</dbReference>
<feature type="transmembrane region" description="Helical" evidence="6">
    <location>
        <begin position="176"/>
        <end position="197"/>
    </location>
</feature>
<feature type="transmembrane region" description="Helical" evidence="6">
    <location>
        <begin position="302"/>
        <end position="325"/>
    </location>
</feature>
<evidence type="ECO:0000256" key="5">
    <source>
        <dbReference type="SAM" id="MobiDB-lite"/>
    </source>
</evidence>
<feature type="transmembrane region" description="Helical" evidence="6">
    <location>
        <begin position="112"/>
        <end position="132"/>
    </location>
</feature>
<dbReference type="Gene3D" id="1.20.1250.20">
    <property type="entry name" value="MFS general substrate transporter like domains"/>
    <property type="match status" value="1"/>
</dbReference>
<keyword evidence="4 6" id="KW-0472">Membrane</keyword>
<feature type="transmembrane region" description="Helical" evidence="6">
    <location>
        <begin position="270"/>
        <end position="290"/>
    </location>
</feature>
<dbReference type="Proteomes" id="UP000190312">
    <property type="component" value="Unassembled WGS sequence"/>
</dbReference>
<feature type="transmembrane region" description="Helical" evidence="6">
    <location>
        <begin position="204"/>
        <end position="222"/>
    </location>
</feature>
<feature type="transmembrane region" description="Helical" evidence="6">
    <location>
        <begin position="434"/>
        <end position="455"/>
    </location>
</feature>
<feature type="transmembrane region" description="Helical" evidence="6">
    <location>
        <begin position="346"/>
        <end position="366"/>
    </location>
</feature>
<dbReference type="SUPFAM" id="SSF103473">
    <property type="entry name" value="MFS general substrate transporter"/>
    <property type="match status" value="1"/>
</dbReference>
<dbReference type="AlphaFoldDB" id="A0A1S9DKA3"/>
<feature type="transmembrane region" description="Helical" evidence="6">
    <location>
        <begin position="37"/>
        <end position="58"/>
    </location>
</feature>
<keyword evidence="3 6" id="KW-1133">Transmembrane helix</keyword>
<protein>
    <recommendedName>
        <fullName evidence="9">Major facilitator superfamily MFS_1</fullName>
    </recommendedName>
</protein>
<feature type="transmembrane region" description="Helical" evidence="6">
    <location>
        <begin position="372"/>
        <end position="391"/>
    </location>
</feature>
<dbReference type="GO" id="GO:0016020">
    <property type="term" value="C:membrane"/>
    <property type="evidence" value="ECO:0007669"/>
    <property type="project" value="UniProtKB-SubCell"/>
</dbReference>
<feature type="region of interest" description="Disordered" evidence="5">
    <location>
        <begin position="1"/>
        <end position="29"/>
    </location>
</feature>
<dbReference type="OrthoDB" id="5425648at2759"/>
<evidence type="ECO:0000256" key="2">
    <source>
        <dbReference type="ARBA" id="ARBA00022692"/>
    </source>
</evidence>
<evidence type="ECO:0000313" key="8">
    <source>
        <dbReference type="Proteomes" id="UP000190312"/>
    </source>
</evidence>
<evidence type="ECO:0000256" key="1">
    <source>
        <dbReference type="ARBA" id="ARBA00004141"/>
    </source>
</evidence>
<proteinExistence type="predicted"/>
<organism evidence="7 8">
    <name type="scientific">Aspergillus oryzae</name>
    <name type="common">Yellow koji mold</name>
    <dbReference type="NCBI Taxonomy" id="5062"/>
    <lineage>
        <taxon>Eukaryota</taxon>
        <taxon>Fungi</taxon>
        <taxon>Dikarya</taxon>
        <taxon>Ascomycota</taxon>
        <taxon>Pezizomycotina</taxon>
        <taxon>Eurotiomycetes</taxon>
        <taxon>Eurotiomycetidae</taxon>
        <taxon>Eurotiales</taxon>
        <taxon>Aspergillaceae</taxon>
        <taxon>Aspergillus</taxon>
        <taxon>Aspergillus subgen. Circumdati</taxon>
    </lineage>
</organism>
<gene>
    <name evidence="7" type="ORF">OAory_01107990</name>
</gene>
<accession>A0A1S9DKA3</accession>
<dbReference type="GO" id="GO:0022857">
    <property type="term" value="F:transmembrane transporter activity"/>
    <property type="evidence" value="ECO:0007669"/>
    <property type="project" value="TreeGrafter"/>
</dbReference>
<comment type="subcellular location">
    <subcellularLocation>
        <location evidence="1">Membrane</location>
        <topology evidence="1">Multi-pass membrane protein</topology>
    </subcellularLocation>
</comment>
<feature type="transmembrane region" description="Helical" evidence="6">
    <location>
        <begin position="78"/>
        <end position="100"/>
    </location>
</feature>
<dbReference type="VEuPathDB" id="FungiDB:AO090001000754"/>
<feature type="transmembrane region" description="Helical" evidence="6">
    <location>
        <begin position="403"/>
        <end position="428"/>
    </location>
</feature>
<name>A0A1S9DKA3_ASPOZ</name>
<dbReference type="InterPro" id="IPR036259">
    <property type="entry name" value="MFS_trans_sf"/>
</dbReference>
<comment type="caution">
    <text evidence="7">The sequence shown here is derived from an EMBL/GenBank/DDBJ whole genome shotgun (WGS) entry which is preliminary data.</text>
</comment>
<evidence type="ECO:0000256" key="6">
    <source>
        <dbReference type="SAM" id="Phobius"/>
    </source>
</evidence>
<keyword evidence="2 6" id="KW-0812">Transmembrane</keyword>
<evidence type="ECO:0008006" key="9">
    <source>
        <dbReference type="Google" id="ProtNLM"/>
    </source>
</evidence>
<evidence type="ECO:0000256" key="3">
    <source>
        <dbReference type="ARBA" id="ARBA00022989"/>
    </source>
</evidence>
<evidence type="ECO:0000256" key="4">
    <source>
        <dbReference type="ARBA" id="ARBA00023136"/>
    </source>
</evidence>
<sequence length="461" mass="48975">MDSDSETAPLLSERVSTDNPPIHNEAPSQHHVTASQFLPVSLLASLGMAATVATTIYAYADLLCTDPTACEDTEQSAYAAVVAIANGIAHTVAILILGPLQHLASKYLKAGLFMWIICRAASVVCLVLGVALRSVPIAVSGRVFEGLASDNLLHFNLNTIYVSVASPTRKEASRPIAASLALYMLGTAVAPIAVTVFRSYTASFTTSLVIFALTMAYLVIFVRQPVSHGTGTLSNESAQPGWHKSPLGVLLSPLRPFYTNRKVIPYGLSLLLYTAVQGHLFPVIMVFASIRFHFGTLENGLIVSTAAICAAFQISLQIYVAPMLVRLSHRFGWGAQDASRVRHQDHNAVVGALLLQMVALSAITQVRSPVQLYLAVALSSAGLAVPAFFKAHFVSFMPDAPQAISALTFMESVGGLLSPFVLGAWQAVIPGTSVFLLAVALLGTTLCLFLVAGLFHSSGRV</sequence>
<dbReference type="PANTHER" id="PTHR23507">
    <property type="entry name" value="ZGC:174356"/>
    <property type="match status" value="1"/>
</dbReference>
<reference evidence="7 8" key="1">
    <citation type="submission" date="2016-10" db="EMBL/GenBank/DDBJ databases">
        <title>Genome sequencing of Aspergillus oryzae BCC7051.</title>
        <authorList>
            <person name="Thammarongtham C."/>
            <person name="Vorapreeda T."/>
            <person name="Nookaew I."/>
            <person name="Srisuk T."/>
            <person name="Land M."/>
            <person name="Jeennor S."/>
            <person name="Laoteng K."/>
        </authorList>
    </citation>
    <scope>NUCLEOTIDE SEQUENCE [LARGE SCALE GENOMIC DNA]</scope>
    <source>
        <strain evidence="7 8">BCC7051</strain>
    </source>
</reference>
<dbReference type="PANTHER" id="PTHR23507:SF1">
    <property type="entry name" value="FI18259P1-RELATED"/>
    <property type="match status" value="1"/>
</dbReference>